<dbReference type="Pfam" id="PF01467">
    <property type="entry name" value="CTP_transf_like"/>
    <property type="match status" value="1"/>
</dbReference>
<evidence type="ECO:0000256" key="1">
    <source>
        <dbReference type="SAM" id="MobiDB-lite"/>
    </source>
</evidence>
<dbReference type="GO" id="GO:0003824">
    <property type="term" value="F:catalytic activity"/>
    <property type="evidence" value="ECO:0007669"/>
    <property type="project" value="InterPro"/>
</dbReference>
<dbReference type="Gene3D" id="3.40.50.620">
    <property type="entry name" value="HUPs"/>
    <property type="match status" value="1"/>
</dbReference>
<reference evidence="3 4" key="1">
    <citation type="submission" date="2019-07" db="EMBL/GenBank/DDBJ databases">
        <title>Venturia inaequalis Genome Resource.</title>
        <authorList>
            <person name="Lichtner F.J."/>
        </authorList>
    </citation>
    <scope>NUCLEOTIDE SEQUENCE [LARGE SCALE GENOMIC DNA]</scope>
    <source>
        <strain evidence="3 4">DMI_063113</strain>
    </source>
</reference>
<feature type="domain" description="Cytidyltransferase-like" evidence="2">
    <location>
        <begin position="42"/>
        <end position="61"/>
    </location>
</feature>
<feature type="non-terminal residue" evidence="3">
    <location>
        <position position="100"/>
    </location>
</feature>
<feature type="region of interest" description="Disordered" evidence="1">
    <location>
        <begin position="78"/>
        <end position="100"/>
    </location>
</feature>
<dbReference type="AlphaFoldDB" id="A0A8H3U4B3"/>
<dbReference type="InterPro" id="IPR004821">
    <property type="entry name" value="Cyt_trans-like"/>
</dbReference>
<evidence type="ECO:0000313" key="3">
    <source>
        <dbReference type="EMBL" id="KAE9962990.1"/>
    </source>
</evidence>
<comment type="caution">
    <text evidence="3">The sequence shown here is derived from an EMBL/GenBank/DDBJ whole genome shotgun (WGS) entry which is preliminary data.</text>
</comment>
<proteinExistence type="predicted"/>
<evidence type="ECO:0000313" key="4">
    <source>
        <dbReference type="Proteomes" id="UP000490939"/>
    </source>
</evidence>
<organism evidence="3 4">
    <name type="scientific">Venturia inaequalis</name>
    <name type="common">Apple scab fungus</name>
    <dbReference type="NCBI Taxonomy" id="5025"/>
    <lineage>
        <taxon>Eukaryota</taxon>
        <taxon>Fungi</taxon>
        <taxon>Dikarya</taxon>
        <taxon>Ascomycota</taxon>
        <taxon>Pezizomycotina</taxon>
        <taxon>Dothideomycetes</taxon>
        <taxon>Pleosporomycetidae</taxon>
        <taxon>Venturiales</taxon>
        <taxon>Venturiaceae</taxon>
        <taxon>Venturia</taxon>
    </lineage>
</organism>
<gene>
    <name evidence="3" type="ORF">EG327_001737</name>
</gene>
<dbReference type="Proteomes" id="UP000490939">
    <property type="component" value="Unassembled WGS sequence"/>
</dbReference>
<dbReference type="SUPFAM" id="SSF52374">
    <property type="entry name" value="Nucleotidylyl transferase"/>
    <property type="match status" value="1"/>
</dbReference>
<protein>
    <recommendedName>
        <fullName evidence="2">Cytidyltransferase-like domain-containing protein</fullName>
    </recommendedName>
</protein>
<dbReference type="EMBL" id="WNWR01001493">
    <property type="protein sequence ID" value="KAE9962990.1"/>
    <property type="molecule type" value="Genomic_DNA"/>
</dbReference>
<dbReference type="InterPro" id="IPR014729">
    <property type="entry name" value="Rossmann-like_a/b/a_fold"/>
</dbReference>
<sequence length="100" mass="11088">MSLKHYLRMAQKEVHLTGKAELDSVQHLDVNLQYERNNLILVYGGSFNPPHRGHIDVLLSGLRPEVGALAIVVLPCEDYPSPRATPGGGHRRPNDKGQLN</sequence>
<name>A0A8H3U4B3_VENIN</name>
<accession>A0A8H3U4B3</accession>
<keyword evidence="4" id="KW-1185">Reference proteome</keyword>
<evidence type="ECO:0000259" key="2">
    <source>
        <dbReference type="Pfam" id="PF01467"/>
    </source>
</evidence>